<keyword evidence="3 8" id="KW-0132">Cell division</keyword>
<dbReference type="AlphaFoldDB" id="A0AAP6JE36"/>
<evidence type="ECO:0000256" key="2">
    <source>
        <dbReference type="ARBA" id="ARBA00022475"/>
    </source>
</evidence>
<keyword evidence="8" id="KW-0997">Cell inner membrane</keyword>
<gene>
    <name evidence="8 10" type="primary">ftsL</name>
    <name evidence="10" type="ORF">VCB98_03325</name>
</gene>
<reference evidence="10 11" key="1">
    <citation type="submission" date="2023-12" db="EMBL/GenBank/DDBJ databases">
        <title>Whole-genome sequencing of halo(alkali)philic microorganisms from hypersaline lakes.</title>
        <authorList>
            <person name="Sorokin D.Y."/>
            <person name="Merkel A.Y."/>
            <person name="Messina E."/>
            <person name="Yakimov M."/>
        </authorList>
    </citation>
    <scope>NUCLEOTIDE SEQUENCE [LARGE SCALE GENOMIC DNA]</scope>
    <source>
        <strain evidence="10 11">AB-CW1</strain>
    </source>
</reference>
<dbReference type="GO" id="GO:0032153">
    <property type="term" value="C:cell division site"/>
    <property type="evidence" value="ECO:0007669"/>
    <property type="project" value="UniProtKB-UniRule"/>
</dbReference>
<comment type="similarity">
    <text evidence="8">Belongs to the FtsL family.</text>
</comment>
<dbReference type="GO" id="GO:0043093">
    <property type="term" value="P:FtsZ-dependent cytokinesis"/>
    <property type="evidence" value="ECO:0007669"/>
    <property type="project" value="UniProtKB-UniRule"/>
</dbReference>
<dbReference type="Proteomes" id="UP001302316">
    <property type="component" value="Unassembled WGS sequence"/>
</dbReference>
<evidence type="ECO:0000256" key="4">
    <source>
        <dbReference type="ARBA" id="ARBA00022692"/>
    </source>
</evidence>
<comment type="subunit">
    <text evidence="8">Part of a complex composed of FtsB, FtsL and FtsQ.</text>
</comment>
<keyword evidence="7 8" id="KW-0131">Cell cycle</keyword>
<organism evidence="10 11">
    <name type="scientific">Natronospira elongata</name>
    <dbReference type="NCBI Taxonomy" id="3110268"/>
    <lineage>
        <taxon>Bacteria</taxon>
        <taxon>Pseudomonadati</taxon>
        <taxon>Pseudomonadota</taxon>
        <taxon>Gammaproteobacteria</taxon>
        <taxon>Natronospirales</taxon>
        <taxon>Natronospiraceae</taxon>
        <taxon>Natronospira</taxon>
    </lineage>
</organism>
<evidence type="ECO:0000256" key="5">
    <source>
        <dbReference type="ARBA" id="ARBA00022989"/>
    </source>
</evidence>
<dbReference type="HAMAP" id="MF_00910">
    <property type="entry name" value="FtsL"/>
    <property type="match status" value="1"/>
</dbReference>
<dbReference type="EMBL" id="JAYGII010000004">
    <property type="protein sequence ID" value="MEA5444846.1"/>
    <property type="molecule type" value="Genomic_DNA"/>
</dbReference>
<evidence type="ECO:0000256" key="9">
    <source>
        <dbReference type="NCBIfam" id="TIGR02209"/>
    </source>
</evidence>
<proteinExistence type="inferred from homology"/>
<accession>A0AAP6JE36</accession>
<keyword evidence="2 8" id="KW-1003">Cell membrane</keyword>
<evidence type="ECO:0000313" key="10">
    <source>
        <dbReference type="EMBL" id="MEA5444846.1"/>
    </source>
</evidence>
<dbReference type="NCBIfam" id="TIGR02209">
    <property type="entry name" value="ftsL_broad"/>
    <property type="match status" value="1"/>
</dbReference>
<protein>
    <recommendedName>
        <fullName evidence="8 9">Cell division protein FtsL</fullName>
    </recommendedName>
</protein>
<dbReference type="InterPro" id="IPR011922">
    <property type="entry name" value="Cell_div_FtsL"/>
</dbReference>
<dbReference type="PANTHER" id="PTHR37479">
    <property type="entry name" value="CELL DIVISION PROTEIN FTSL"/>
    <property type="match status" value="1"/>
</dbReference>
<evidence type="ECO:0000256" key="8">
    <source>
        <dbReference type="HAMAP-Rule" id="MF_00910"/>
    </source>
</evidence>
<comment type="function">
    <text evidence="8">Essential cell division protein. May link together the upstream cell division proteins, which are predominantly cytoplasmic, with the downstream cell division proteins, which are predominantly periplasmic.</text>
</comment>
<evidence type="ECO:0000313" key="11">
    <source>
        <dbReference type="Proteomes" id="UP001302316"/>
    </source>
</evidence>
<evidence type="ECO:0000256" key="6">
    <source>
        <dbReference type="ARBA" id="ARBA00023136"/>
    </source>
</evidence>
<keyword evidence="11" id="KW-1185">Reference proteome</keyword>
<evidence type="ECO:0000256" key="1">
    <source>
        <dbReference type="ARBA" id="ARBA00004401"/>
    </source>
</evidence>
<dbReference type="PANTHER" id="PTHR37479:SF1">
    <property type="entry name" value="CELL DIVISION PROTEIN FTSL"/>
    <property type="match status" value="1"/>
</dbReference>
<keyword evidence="4 8" id="KW-0812">Transmembrane</keyword>
<comment type="caution">
    <text evidence="10">The sequence shown here is derived from an EMBL/GenBank/DDBJ whole genome shotgun (WGS) entry which is preliminary data.</text>
</comment>
<evidence type="ECO:0000256" key="3">
    <source>
        <dbReference type="ARBA" id="ARBA00022618"/>
    </source>
</evidence>
<dbReference type="GO" id="GO:0005886">
    <property type="term" value="C:plasma membrane"/>
    <property type="evidence" value="ECO:0007669"/>
    <property type="project" value="UniProtKB-SubCell"/>
</dbReference>
<evidence type="ECO:0000256" key="7">
    <source>
        <dbReference type="ARBA" id="ARBA00023306"/>
    </source>
</evidence>
<keyword evidence="6 8" id="KW-0472">Membrane</keyword>
<sequence length="88" mass="10092">MSLRGAIAVVVMLLLLSAISLVWTRHEGRVLFVELQALEAERDELNVDWGRLQLEQSAWATKGRIERLARDELEMRRPVDVEVVLVEP</sequence>
<dbReference type="RefSeq" id="WP_346050471.1">
    <property type="nucleotide sequence ID" value="NZ_JAYGII010000004.1"/>
</dbReference>
<comment type="subcellular location">
    <subcellularLocation>
        <location evidence="8">Cell inner membrane</location>
        <topology evidence="8">Single-pass type II membrane protein</topology>
    </subcellularLocation>
    <subcellularLocation>
        <location evidence="1">Cell membrane</location>
        <topology evidence="1">Single-pass type II membrane protein</topology>
    </subcellularLocation>
    <text evidence="8">Localizes to the division septum where it forms a ring structure.</text>
</comment>
<keyword evidence="5 8" id="KW-1133">Transmembrane helix</keyword>
<name>A0AAP6JE36_9GAMM</name>
<dbReference type="Pfam" id="PF04999">
    <property type="entry name" value="FtsL"/>
    <property type="match status" value="1"/>
</dbReference>